<dbReference type="OrthoDB" id="5488826at2"/>
<dbReference type="Gene3D" id="3.20.20.80">
    <property type="entry name" value="Glycosidases"/>
    <property type="match status" value="1"/>
</dbReference>
<reference evidence="2 3" key="1">
    <citation type="submission" date="2016-10" db="EMBL/GenBank/DDBJ databases">
        <authorList>
            <person name="de Groot N.N."/>
        </authorList>
    </citation>
    <scope>NUCLEOTIDE SEQUENCE [LARGE SCALE GENOMIC DNA]</scope>
    <source>
        <strain evidence="2 3">DSM 19886</strain>
    </source>
</reference>
<dbReference type="InterPro" id="IPR017853">
    <property type="entry name" value="GH"/>
</dbReference>
<sequence>MRRIIFLLFLTLPLGALWAQENATTVNNNQGEIQPWSENVRYWQYKGEPVLLLGGSKTDHLFLADGLLEHLEEIQEVGGNFVRNTMSQREGKELKPYALINDSIFDLNQWNEDYWTRFQNMLKWTSERDIIVQIEVWDRFDYSQKYWEISPWNPRLNINYNYKEIGFDEKYPLHPSKDVQPFFHSLPDMPGYDKKLDLIYKYQEAFVTKMLSYSLQYGNVLYCMNNETTTDALWGRYWINFIKAKAKERGTSVGTTDMFDDVHKGKESVSAPIIFNDGEHYTFADISQVNSRNFDDIHWHELQWLIEQVNKTHPRPSNHTKIYGGGYSNYGSGGQEDGVERFWRNILAGSAGVRFHRSPNGNALNERAKASIRAGRLLESQMKLWELKPHMELLVDRSPNEAYLAAEPGEKYALYFTNSGSVGLDLTKAKGTFTLKWISITEGKWYKDEKIQGGVVATIAAPFKGGWVAALTRDN</sequence>
<proteinExistence type="predicted"/>
<evidence type="ECO:0000313" key="3">
    <source>
        <dbReference type="Proteomes" id="UP000199440"/>
    </source>
</evidence>
<gene>
    <name evidence="2" type="ORF">SAMN04488514_101419</name>
</gene>
<name>A0A1G9J6V6_9FLAO</name>
<accession>A0A1G9J6V6</accession>
<evidence type="ECO:0000313" key="2">
    <source>
        <dbReference type="EMBL" id="SDL32894.1"/>
    </source>
</evidence>
<dbReference type="SUPFAM" id="SSF51445">
    <property type="entry name" value="(Trans)glycosidases"/>
    <property type="match status" value="1"/>
</dbReference>
<feature type="signal peptide" evidence="1">
    <location>
        <begin position="1"/>
        <end position="19"/>
    </location>
</feature>
<dbReference type="Proteomes" id="UP000199440">
    <property type="component" value="Unassembled WGS sequence"/>
</dbReference>
<organism evidence="2 3">
    <name type="scientific">Kriegella aquimaris</name>
    <dbReference type="NCBI Taxonomy" id="192904"/>
    <lineage>
        <taxon>Bacteria</taxon>
        <taxon>Pseudomonadati</taxon>
        <taxon>Bacteroidota</taxon>
        <taxon>Flavobacteriia</taxon>
        <taxon>Flavobacteriales</taxon>
        <taxon>Flavobacteriaceae</taxon>
        <taxon>Kriegella</taxon>
    </lineage>
</organism>
<feature type="chain" id="PRO_5011758893" description="Collagen-binding domain of a collagenase" evidence="1">
    <location>
        <begin position="20"/>
        <end position="475"/>
    </location>
</feature>
<evidence type="ECO:0000256" key="1">
    <source>
        <dbReference type="SAM" id="SignalP"/>
    </source>
</evidence>
<keyword evidence="1" id="KW-0732">Signal</keyword>
<dbReference type="STRING" id="192904.SAMN04488514_101419"/>
<evidence type="ECO:0008006" key="4">
    <source>
        <dbReference type="Google" id="ProtNLM"/>
    </source>
</evidence>
<dbReference type="AlphaFoldDB" id="A0A1G9J6V6"/>
<keyword evidence="3" id="KW-1185">Reference proteome</keyword>
<protein>
    <recommendedName>
        <fullName evidence="4">Collagen-binding domain of a collagenase</fullName>
    </recommendedName>
</protein>
<dbReference type="EMBL" id="FNGV01000001">
    <property type="protein sequence ID" value="SDL32894.1"/>
    <property type="molecule type" value="Genomic_DNA"/>
</dbReference>
<dbReference type="RefSeq" id="WP_089884771.1">
    <property type="nucleotide sequence ID" value="NZ_FNGV01000001.1"/>
</dbReference>